<dbReference type="RefSeq" id="WP_216960687.1">
    <property type="nucleotide sequence ID" value="NZ_JAHOPB010000001.1"/>
</dbReference>
<evidence type="ECO:0000313" key="1">
    <source>
        <dbReference type="EMBL" id="MBU8874708.1"/>
    </source>
</evidence>
<name>A0ABS6IK96_9HYPH</name>
<organism evidence="1 2">
    <name type="scientific">Reyranella humidisoli</name>
    <dbReference type="NCBI Taxonomy" id="2849149"/>
    <lineage>
        <taxon>Bacteria</taxon>
        <taxon>Pseudomonadati</taxon>
        <taxon>Pseudomonadota</taxon>
        <taxon>Alphaproteobacteria</taxon>
        <taxon>Hyphomicrobiales</taxon>
        <taxon>Reyranellaceae</taxon>
        <taxon>Reyranella</taxon>
    </lineage>
</organism>
<comment type="caution">
    <text evidence="1">The sequence shown here is derived from an EMBL/GenBank/DDBJ whole genome shotgun (WGS) entry which is preliminary data.</text>
</comment>
<dbReference type="EMBL" id="JAHOPB010000001">
    <property type="protein sequence ID" value="MBU8874708.1"/>
    <property type="molecule type" value="Genomic_DNA"/>
</dbReference>
<accession>A0ABS6IK96</accession>
<evidence type="ECO:0000313" key="2">
    <source>
        <dbReference type="Proteomes" id="UP000727907"/>
    </source>
</evidence>
<dbReference type="Proteomes" id="UP000727907">
    <property type="component" value="Unassembled WGS sequence"/>
</dbReference>
<sequence length="336" mass="37435">MLIQIESRGGKDEAQRMFEQSLRSSWSDREIRRISWRPSGVDLRINHNGRFWFGSRHPSPSNESIVQRYWTPFGEYRESGSLGITVETNVPTDTNSRRVSAFFARDALSGATLLMHDGGVGGGQPGIGRSAFLAKTGARPLEVATSKNGPRLGLVVTRIDSPKVGANVARFVQQVIDFKAAVRNGATASTEFQQIEQSYKDYYAEFSGRSKRARIDALEYVSRHGDIVAALHEWRRPSLRPGDRTVKNRYIDLGVLKERRLIELYEVKPTCERSELYSALGQLMVYDRYADGTCKRHIVLPAGETIPADIAAAFQRSNISVIRFNIAGNEVAIAAG</sequence>
<reference evidence="1 2" key="1">
    <citation type="submission" date="2021-06" db="EMBL/GenBank/DDBJ databases">
        <authorList>
            <person name="Lee D.H."/>
        </authorList>
    </citation>
    <scope>NUCLEOTIDE SEQUENCE [LARGE SCALE GENOMIC DNA]</scope>
    <source>
        <strain evidence="1 2">MMS21-HV4-11</strain>
    </source>
</reference>
<gene>
    <name evidence="1" type="ORF">KQ910_13110</name>
</gene>
<proteinExistence type="predicted"/>
<keyword evidence="2" id="KW-1185">Reference proteome</keyword>
<protein>
    <submittedName>
        <fullName evidence="1">Uncharacterized protein</fullName>
    </submittedName>
</protein>